<dbReference type="InterPro" id="IPR007267">
    <property type="entry name" value="GtrA_DPMS_TM"/>
</dbReference>
<accession>A0A923NRD1</accession>
<dbReference type="GO" id="GO:0000271">
    <property type="term" value="P:polysaccharide biosynthetic process"/>
    <property type="evidence" value="ECO:0007669"/>
    <property type="project" value="InterPro"/>
</dbReference>
<comment type="subcellular location">
    <subcellularLocation>
        <location evidence="1">Membrane</location>
        <topology evidence="1">Multi-pass membrane protein</topology>
    </subcellularLocation>
</comment>
<evidence type="ECO:0000256" key="6">
    <source>
        <dbReference type="SAM" id="Phobius"/>
    </source>
</evidence>
<evidence type="ECO:0000256" key="4">
    <source>
        <dbReference type="ARBA" id="ARBA00022989"/>
    </source>
</evidence>
<keyword evidence="9" id="KW-1185">Reference proteome</keyword>
<protein>
    <submittedName>
        <fullName evidence="8">GtrA family protein</fullName>
    </submittedName>
</protein>
<dbReference type="PANTHER" id="PTHR38459">
    <property type="entry name" value="PROPHAGE BACTOPRENOL-LINKED GLUCOSE TRANSLOCASE HOMOLOG"/>
    <property type="match status" value="1"/>
</dbReference>
<sequence>MKMAKFLDEKAWKFAVVGVINTVVGSGVMFGLYNLAGCSYWVSSAANYFLTSILSYFLNKHFTFQYKGDLAGSALRFAVNIGICYFVAYGLAKPAVAFLLKDVSVTAQENVSMLAGMCLFVGANYLGQRLFAFRKRQDN</sequence>
<evidence type="ECO:0000313" key="9">
    <source>
        <dbReference type="Proteomes" id="UP000602647"/>
    </source>
</evidence>
<dbReference type="Pfam" id="PF04138">
    <property type="entry name" value="GtrA_DPMS_TM"/>
    <property type="match status" value="1"/>
</dbReference>
<comment type="caution">
    <text evidence="8">The sequence shown here is derived from an EMBL/GenBank/DDBJ whole genome shotgun (WGS) entry which is preliminary data.</text>
</comment>
<feature type="transmembrane region" description="Helical" evidence="6">
    <location>
        <begin position="39"/>
        <end position="58"/>
    </location>
</feature>
<keyword evidence="5 6" id="KW-0472">Membrane</keyword>
<reference evidence="8" key="1">
    <citation type="submission" date="2020-08" db="EMBL/GenBank/DDBJ databases">
        <title>Genome public.</title>
        <authorList>
            <person name="Liu C."/>
            <person name="Sun Q."/>
        </authorList>
    </citation>
    <scope>NUCLEOTIDE SEQUENCE</scope>
    <source>
        <strain evidence="8">BX12</strain>
    </source>
</reference>
<gene>
    <name evidence="8" type="ORF">H9L42_15885</name>
</gene>
<dbReference type="Proteomes" id="UP000602647">
    <property type="component" value="Unassembled WGS sequence"/>
</dbReference>
<feature type="transmembrane region" description="Helical" evidence="6">
    <location>
        <begin position="12"/>
        <end position="33"/>
    </location>
</feature>
<feature type="transmembrane region" description="Helical" evidence="6">
    <location>
        <begin position="70"/>
        <end position="91"/>
    </location>
</feature>
<feature type="domain" description="GtrA/DPMS transmembrane" evidence="7">
    <location>
        <begin position="13"/>
        <end position="133"/>
    </location>
</feature>
<dbReference type="EMBL" id="JACRYT010000031">
    <property type="protein sequence ID" value="MBC6681290.1"/>
    <property type="molecule type" value="Genomic_DNA"/>
</dbReference>
<dbReference type="PANTHER" id="PTHR38459:SF1">
    <property type="entry name" value="PROPHAGE BACTOPRENOL-LINKED GLUCOSE TRANSLOCASE HOMOLOG"/>
    <property type="match status" value="1"/>
</dbReference>
<comment type="similarity">
    <text evidence="2">Belongs to the GtrA family.</text>
</comment>
<organism evidence="8 9">
    <name type="scientific">Zhenpiania hominis</name>
    <dbReference type="NCBI Taxonomy" id="2763644"/>
    <lineage>
        <taxon>Bacteria</taxon>
        <taxon>Bacillati</taxon>
        <taxon>Bacillota</taxon>
        <taxon>Clostridia</taxon>
        <taxon>Peptostreptococcales</taxon>
        <taxon>Anaerovoracaceae</taxon>
        <taxon>Zhenpiania</taxon>
    </lineage>
</organism>
<evidence type="ECO:0000256" key="2">
    <source>
        <dbReference type="ARBA" id="ARBA00009399"/>
    </source>
</evidence>
<keyword evidence="4 6" id="KW-1133">Transmembrane helix</keyword>
<feature type="transmembrane region" description="Helical" evidence="6">
    <location>
        <begin position="111"/>
        <end position="127"/>
    </location>
</feature>
<evidence type="ECO:0000256" key="5">
    <source>
        <dbReference type="ARBA" id="ARBA00023136"/>
    </source>
</evidence>
<evidence type="ECO:0000313" key="8">
    <source>
        <dbReference type="EMBL" id="MBC6681290.1"/>
    </source>
</evidence>
<evidence type="ECO:0000256" key="1">
    <source>
        <dbReference type="ARBA" id="ARBA00004141"/>
    </source>
</evidence>
<dbReference type="AlphaFoldDB" id="A0A923NRD1"/>
<name>A0A923NRD1_9FIRM</name>
<dbReference type="GO" id="GO:0005886">
    <property type="term" value="C:plasma membrane"/>
    <property type="evidence" value="ECO:0007669"/>
    <property type="project" value="TreeGrafter"/>
</dbReference>
<evidence type="ECO:0000259" key="7">
    <source>
        <dbReference type="Pfam" id="PF04138"/>
    </source>
</evidence>
<keyword evidence="3 6" id="KW-0812">Transmembrane</keyword>
<proteinExistence type="inferred from homology"/>
<evidence type="ECO:0000256" key="3">
    <source>
        <dbReference type="ARBA" id="ARBA00022692"/>
    </source>
</evidence>
<dbReference type="InterPro" id="IPR051401">
    <property type="entry name" value="GtrA_CellWall_Glycosyl"/>
</dbReference>